<dbReference type="Proteomes" id="UP000092716">
    <property type="component" value="Chromosome 12"/>
</dbReference>
<protein>
    <submittedName>
        <fullName evidence="2">Uncharacterized protein</fullName>
    </submittedName>
</protein>
<accession>A0A1B1E5J6</accession>
<dbReference type="RefSeq" id="XP_019916971.1">
    <property type="nucleotide sequence ID" value="XM_020060872.1"/>
</dbReference>
<name>A0A1B1E5J6_9APIC</name>
<sequence>MTEEESIPGEKSQGGKNGKDLQRYMDELWGFASNSGDEKEDIEKGDGDGVVTTSDESEGEANGEWGRKKVKEFHSRMLSHHMNHEDACVGKDANSICESRNGRTFSGNSSDGEDTPTTGKKNMMNKKKRKKEKNHPNEKNNLYSMDDKKRKKGEDKKKAAKGTNYKEDEEEVPIWKTPLPKETKANAVNEKINGWENPSYGVQAQKTKKQFPDEGTRLNRKNIFTEKTEAKKEFMNVVHEIRKLTLPHLDKFQRKIVENHQVKILGGKFDKSPKVHYPELMLRKKSMKKYIEKRREREKMMGVKTQTGNYIDMQDVNRRKKRMKKERTSSKLF</sequence>
<feature type="compositionally biased region" description="Basic and acidic residues" evidence="1">
    <location>
        <begin position="145"/>
        <end position="157"/>
    </location>
</feature>
<dbReference type="GeneID" id="30910815"/>
<feature type="compositionally biased region" description="Basic residues" evidence="1">
    <location>
        <begin position="123"/>
        <end position="133"/>
    </location>
</feature>
<feature type="compositionally biased region" description="Basic and acidic residues" evidence="1">
    <location>
        <begin position="17"/>
        <end position="26"/>
    </location>
</feature>
<proteinExistence type="predicted"/>
<dbReference type="Pfam" id="PF15375">
    <property type="entry name" value="FSAF1"/>
    <property type="match status" value="1"/>
</dbReference>
<evidence type="ECO:0000256" key="1">
    <source>
        <dbReference type="SAM" id="MobiDB-lite"/>
    </source>
</evidence>
<dbReference type="VEuPathDB" id="PlasmoDB:PCOAH_00040840"/>
<dbReference type="InterPro" id="IPR027973">
    <property type="entry name" value="FSAF1-like"/>
</dbReference>
<dbReference type="KEGG" id="pcot:PCOAH_00040840"/>
<feature type="region of interest" description="Disordered" evidence="1">
    <location>
        <begin position="192"/>
        <end position="215"/>
    </location>
</feature>
<gene>
    <name evidence="2" type="ORF">PCOAH_00040840</name>
</gene>
<keyword evidence="3" id="KW-1185">Reference proteome</keyword>
<feature type="region of interest" description="Disordered" evidence="1">
    <location>
        <begin position="97"/>
        <end position="171"/>
    </location>
</feature>
<feature type="region of interest" description="Disordered" evidence="1">
    <location>
        <begin position="1"/>
        <end position="68"/>
    </location>
</feature>
<feature type="region of interest" description="Disordered" evidence="1">
    <location>
        <begin position="295"/>
        <end position="333"/>
    </location>
</feature>
<reference evidence="3" key="1">
    <citation type="submission" date="2016-06" db="EMBL/GenBank/DDBJ databases">
        <title>First high quality genome sequence of Plasmodium coatneyi using continuous long reads from single molecule, real-time sequencing.</title>
        <authorList>
            <person name="Chien J.-T."/>
            <person name="Pakala S.B."/>
            <person name="Geraldo J.A."/>
            <person name="Lapp S.A."/>
            <person name="Barnwell J.W."/>
            <person name="Kissinger J.C."/>
            <person name="Galinski M.R."/>
            <person name="Humphrey J.C."/>
        </authorList>
    </citation>
    <scope>NUCLEOTIDE SEQUENCE [LARGE SCALE GENOMIC DNA]</scope>
    <source>
        <strain evidence="3">Hackeri</strain>
    </source>
</reference>
<dbReference type="OrthoDB" id="378922at2759"/>
<evidence type="ECO:0000313" key="2">
    <source>
        <dbReference type="EMBL" id="ANQ10276.1"/>
    </source>
</evidence>
<dbReference type="EMBL" id="CP016250">
    <property type="protein sequence ID" value="ANQ10276.1"/>
    <property type="molecule type" value="Genomic_DNA"/>
</dbReference>
<organism evidence="2 3">
    <name type="scientific">Plasmodium coatneyi</name>
    <dbReference type="NCBI Taxonomy" id="208452"/>
    <lineage>
        <taxon>Eukaryota</taxon>
        <taxon>Sar</taxon>
        <taxon>Alveolata</taxon>
        <taxon>Apicomplexa</taxon>
        <taxon>Aconoidasida</taxon>
        <taxon>Haemosporida</taxon>
        <taxon>Plasmodiidae</taxon>
        <taxon>Plasmodium</taxon>
    </lineage>
</organism>
<dbReference type="AlphaFoldDB" id="A0A1B1E5J6"/>
<feature type="compositionally biased region" description="Polar residues" evidence="1">
    <location>
        <begin position="97"/>
        <end position="119"/>
    </location>
</feature>
<evidence type="ECO:0000313" key="3">
    <source>
        <dbReference type="Proteomes" id="UP000092716"/>
    </source>
</evidence>